<evidence type="ECO:0000256" key="6">
    <source>
        <dbReference type="ARBA" id="ARBA00022747"/>
    </source>
</evidence>
<comment type="catalytic activity">
    <reaction evidence="8">
        <text>a 2'-deoxycytidine in DNA + S-adenosyl-L-methionine = an N(4)-methyl-2'-deoxycytidine in DNA + S-adenosyl-L-homocysteine + H(+)</text>
        <dbReference type="Rhea" id="RHEA:16857"/>
        <dbReference type="Rhea" id="RHEA-COMP:11369"/>
        <dbReference type="Rhea" id="RHEA-COMP:13674"/>
        <dbReference type="ChEBI" id="CHEBI:15378"/>
        <dbReference type="ChEBI" id="CHEBI:57856"/>
        <dbReference type="ChEBI" id="CHEBI:59789"/>
        <dbReference type="ChEBI" id="CHEBI:85452"/>
        <dbReference type="ChEBI" id="CHEBI:137933"/>
        <dbReference type="EC" id="2.1.1.113"/>
    </reaction>
</comment>
<dbReference type="GO" id="GO:0003677">
    <property type="term" value="F:DNA binding"/>
    <property type="evidence" value="ECO:0007669"/>
    <property type="project" value="UniProtKB-KW"/>
</dbReference>
<organism evidence="10">
    <name type="scientific">marine sediment metagenome</name>
    <dbReference type="NCBI Taxonomy" id="412755"/>
    <lineage>
        <taxon>unclassified sequences</taxon>
        <taxon>metagenomes</taxon>
        <taxon>ecological metagenomes</taxon>
    </lineage>
</organism>
<evidence type="ECO:0000256" key="4">
    <source>
        <dbReference type="ARBA" id="ARBA00022679"/>
    </source>
</evidence>
<keyword evidence="5" id="KW-0949">S-adenosyl-L-methionine</keyword>
<evidence type="ECO:0000256" key="5">
    <source>
        <dbReference type="ARBA" id="ARBA00022691"/>
    </source>
</evidence>
<feature type="domain" description="DNA methylase N-4/N-6" evidence="9">
    <location>
        <begin position="428"/>
        <end position="467"/>
    </location>
</feature>
<dbReference type="InterPro" id="IPR002941">
    <property type="entry name" value="DNA_methylase_N4/N6"/>
</dbReference>
<dbReference type="SUPFAM" id="SSF53335">
    <property type="entry name" value="S-adenosyl-L-methionine-dependent methyltransferases"/>
    <property type="match status" value="1"/>
</dbReference>
<protein>
    <recommendedName>
        <fullName evidence="2">site-specific DNA-methyltransferase (cytosine-N(4)-specific)</fullName>
        <ecNumber evidence="2">2.1.1.113</ecNumber>
    </recommendedName>
</protein>
<keyword evidence="6" id="KW-0680">Restriction system</keyword>
<evidence type="ECO:0000313" key="10">
    <source>
        <dbReference type="EMBL" id="KKN22734.1"/>
    </source>
</evidence>
<dbReference type="GO" id="GO:0032259">
    <property type="term" value="P:methylation"/>
    <property type="evidence" value="ECO:0007669"/>
    <property type="project" value="UniProtKB-KW"/>
</dbReference>
<proteinExistence type="inferred from homology"/>
<comment type="similarity">
    <text evidence="1">Belongs to the N(4)/N(6)-methyltransferase family. N(4) subfamily.</text>
</comment>
<dbReference type="EMBL" id="LAZR01003035">
    <property type="protein sequence ID" value="KKN22734.1"/>
    <property type="molecule type" value="Genomic_DNA"/>
</dbReference>
<dbReference type="GO" id="GO:0015667">
    <property type="term" value="F:site-specific DNA-methyltransferase (cytosine-N4-specific) activity"/>
    <property type="evidence" value="ECO:0007669"/>
    <property type="project" value="UniProtKB-EC"/>
</dbReference>
<dbReference type="AlphaFoldDB" id="A0A0F9NXW2"/>
<sequence>MKTNIILQGDALTKLKEIQEKSINMCMTSPPYWALRDYGTATWEGGDDNCSHLKISGEQLEKSSKATSTLAGTKTQENAEWSRQTYKDICGKCGAKRVDNQLGLEPTFDLYIKHLCDIFEEVKRVLRDDGTCWVNLGDTYYTKSGSGFLNDNLTKNDKMKNQIDLEGSKIDYTDEEKVSNTTGINKANELREGGQLPSKTLTMIPMRFAIEMVNRGWILRNTIIWHKRNCMPSSVKDRFTVDFEYIFFFSKKKNYYFETQYEDYAPASDVRYRQRLRAGKSYDVKEPYKENIPYHSIKRRSDDKDGLCIGGYEEKGRNKRCVWAINPKPFKEAHFAVYPEELCETPIKAGCPEFVCVKCGNAKYPRYKPSKEYERLLKSQRKTEAYSTKRREEAIEIGNAFGSKKISVLPDYKVSFEPTCGCNVGFIGGIVLDPFFGSGTTGLVALKQDKKFIGIELNKEYIEIAKKRLKPFLEQRKL</sequence>
<evidence type="ECO:0000256" key="1">
    <source>
        <dbReference type="ARBA" id="ARBA00010203"/>
    </source>
</evidence>
<feature type="domain" description="DNA methylase N-4/N-6" evidence="9">
    <location>
        <begin position="23"/>
        <end position="352"/>
    </location>
</feature>
<dbReference type="EC" id="2.1.1.113" evidence="2"/>
<evidence type="ECO:0000259" key="9">
    <source>
        <dbReference type="Pfam" id="PF01555"/>
    </source>
</evidence>
<dbReference type="Gene3D" id="3.40.50.150">
    <property type="entry name" value="Vaccinia Virus protein VP39"/>
    <property type="match status" value="2"/>
</dbReference>
<keyword evidence="4" id="KW-0808">Transferase</keyword>
<comment type="caution">
    <text evidence="10">The sequence shown here is derived from an EMBL/GenBank/DDBJ whole genome shotgun (WGS) entry which is preliminary data.</text>
</comment>
<keyword evidence="7" id="KW-0238">DNA-binding</keyword>
<dbReference type="InterPro" id="IPR029063">
    <property type="entry name" value="SAM-dependent_MTases_sf"/>
</dbReference>
<evidence type="ECO:0000256" key="3">
    <source>
        <dbReference type="ARBA" id="ARBA00022603"/>
    </source>
</evidence>
<evidence type="ECO:0000256" key="7">
    <source>
        <dbReference type="ARBA" id="ARBA00023125"/>
    </source>
</evidence>
<gene>
    <name evidence="10" type="ORF">LCGC14_0912360</name>
</gene>
<dbReference type="PRINTS" id="PR00508">
    <property type="entry name" value="S21N4MTFRASE"/>
</dbReference>
<evidence type="ECO:0000256" key="8">
    <source>
        <dbReference type="ARBA" id="ARBA00049120"/>
    </source>
</evidence>
<accession>A0A0F9NXW2</accession>
<reference evidence="10" key="1">
    <citation type="journal article" date="2015" name="Nature">
        <title>Complex archaea that bridge the gap between prokaryotes and eukaryotes.</title>
        <authorList>
            <person name="Spang A."/>
            <person name="Saw J.H."/>
            <person name="Jorgensen S.L."/>
            <person name="Zaremba-Niedzwiedzka K."/>
            <person name="Martijn J."/>
            <person name="Lind A.E."/>
            <person name="van Eijk R."/>
            <person name="Schleper C."/>
            <person name="Guy L."/>
            <person name="Ettema T.J."/>
        </authorList>
    </citation>
    <scope>NUCLEOTIDE SEQUENCE</scope>
</reference>
<dbReference type="InterPro" id="IPR001091">
    <property type="entry name" value="RM_Methyltransferase"/>
</dbReference>
<name>A0A0F9NXW2_9ZZZZ</name>
<dbReference type="Pfam" id="PF01555">
    <property type="entry name" value="N6_N4_Mtase"/>
    <property type="match status" value="2"/>
</dbReference>
<dbReference type="GO" id="GO:0009307">
    <property type="term" value="P:DNA restriction-modification system"/>
    <property type="evidence" value="ECO:0007669"/>
    <property type="project" value="UniProtKB-KW"/>
</dbReference>
<dbReference type="CDD" id="cd02440">
    <property type="entry name" value="AdoMet_MTases"/>
    <property type="match status" value="1"/>
</dbReference>
<evidence type="ECO:0000256" key="2">
    <source>
        <dbReference type="ARBA" id="ARBA00012185"/>
    </source>
</evidence>
<keyword evidence="3" id="KW-0489">Methyltransferase</keyword>
<dbReference type="PROSITE" id="PS00093">
    <property type="entry name" value="N4_MTASE"/>
    <property type="match status" value="1"/>
</dbReference>
<dbReference type="GO" id="GO:0008170">
    <property type="term" value="F:N-methyltransferase activity"/>
    <property type="evidence" value="ECO:0007669"/>
    <property type="project" value="InterPro"/>
</dbReference>
<dbReference type="InterPro" id="IPR017985">
    <property type="entry name" value="MeTrfase_CN4_CS"/>
</dbReference>